<keyword evidence="1" id="KW-0812">Transmembrane</keyword>
<proteinExistence type="predicted"/>
<evidence type="ECO:0000313" key="2">
    <source>
        <dbReference type="EMBL" id="AIT10109.1"/>
    </source>
</evidence>
<gene>
    <name evidence="2" type="ORF">LO80_09075</name>
</gene>
<keyword evidence="1" id="KW-1133">Transmembrane helix</keyword>
<keyword evidence="1" id="KW-0472">Membrane</keyword>
<dbReference type="STRING" id="1547445.LO80_09075"/>
<dbReference type="HOGENOM" id="CLU_205840_0_0_6"/>
<dbReference type="RefSeq" id="WP_040010483.1">
    <property type="nucleotide sequence ID" value="NZ_CP009574.1"/>
</dbReference>
<protein>
    <submittedName>
        <fullName evidence="2">Uncharacterized protein</fullName>
    </submittedName>
</protein>
<dbReference type="KEGG" id="frf:LO80_09075"/>
<feature type="transmembrane region" description="Helical" evidence="1">
    <location>
        <begin position="12"/>
        <end position="32"/>
    </location>
</feature>
<accession>A0A097ERC5</accession>
<dbReference type="AlphaFoldDB" id="A0A097ERC5"/>
<reference evidence="2 3" key="1">
    <citation type="submission" date="2014-10" db="EMBL/GenBank/DDBJ databases">
        <title>Whole genome sequence of Francisella endociliophora strain FSC1006, isolated from a laboratory culture of the marine ciliate Euplotes raikovi.</title>
        <authorList>
            <person name="Granberg M."/>
            <person name="Backman S."/>
            <person name="Lundmark E."/>
            <person name="Nilsson E."/>
            <person name="Karlsson E."/>
            <person name="Thelaus J."/>
            <person name="Ohrman C."/>
            <person name="Larkeryd A."/>
            <person name="Stenberg P."/>
        </authorList>
    </citation>
    <scope>NUCLEOTIDE SEQUENCE [LARGE SCALE GENOMIC DNA]</scope>
    <source>
        <strain evidence="2 3">FSC1006</strain>
    </source>
</reference>
<dbReference type="EMBL" id="CP009574">
    <property type="protein sequence ID" value="AIT10109.1"/>
    <property type="molecule type" value="Genomic_DNA"/>
</dbReference>
<dbReference type="Proteomes" id="UP000029672">
    <property type="component" value="Chromosome"/>
</dbReference>
<evidence type="ECO:0000313" key="3">
    <source>
        <dbReference type="Proteomes" id="UP000029672"/>
    </source>
</evidence>
<evidence type="ECO:0000256" key="1">
    <source>
        <dbReference type="SAM" id="Phobius"/>
    </source>
</evidence>
<organism evidence="2 3">
    <name type="scientific">Candidatus Francisella endociliophora</name>
    <dbReference type="NCBI Taxonomy" id="653937"/>
    <lineage>
        <taxon>Bacteria</taxon>
        <taxon>Pseudomonadati</taxon>
        <taxon>Pseudomonadota</taxon>
        <taxon>Gammaproteobacteria</taxon>
        <taxon>Thiotrichales</taxon>
        <taxon>Francisellaceae</taxon>
        <taxon>Francisella</taxon>
    </lineage>
</organism>
<name>A0A097ERC5_9GAMM</name>
<sequence length="67" mass="7281">MKKIIKKIVGGINIPLIIFLLIVGSVIVVFNMKNEKVQEAKATVNNTVNNVSKTLNNAAENNSNSVE</sequence>
<keyword evidence="3" id="KW-1185">Reference proteome</keyword>